<evidence type="ECO:0000256" key="3">
    <source>
        <dbReference type="ARBA" id="ARBA00022555"/>
    </source>
</evidence>
<gene>
    <name evidence="8" type="ORF">Scaly_2955300</name>
</gene>
<dbReference type="Pfam" id="PF01588">
    <property type="entry name" value="tRNA_bind"/>
    <property type="match status" value="1"/>
</dbReference>
<dbReference type="PANTHER" id="PTHR11586:SF33">
    <property type="entry name" value="AMINOACYL TRNA SYNTHASE COMPLEX-INTERACTING MULTIFUNCTIONAL PROTEIN 1"/>
    <property type="match status" value="1"/>
</dbReference>
<sequence>MFGFVFKNEKTLQVNGTEQAKMVILRRRIAQKNLLTQSPSLQLLLMLKYLDLIGEAQPRTVVSGLVKYIPLEDMQNRKVCVLCNLKPASMRGIKSQAMVLAASNSDHTKVELVEPPQGAAVGERVTFPGFDGLPDDVLNPKKKVWETVQVDLHTDKELVARYKDLPFTTSAGVCRVASITEGSIR</sequence>
<dbReference type="EMBL" id="JACGWM010000257">
    <property type="protein sequence ID" value="KAL0310155.1"/>
    <property type="molecule type" value="Genomic_DNA"/>
</dbReference>
<dbReference type="InterPro" id="IPR012340">
    <property type="entry name" value="NA-bd_OB-fold"/>
</dbReference>
<protein>
    <submittedName>
        <fullName evidence="8">Methionine--tRNA ligase, cytoplasmic</fullName>
    </submittedName>
</protein>
<dbReference type="InterPro" id="IPR051270">
    <property type="entry name" value="Tyrosine-tRNA_ligase_regulator"/>
</dbReference>
<keyword evidence="4 6" id="KW-0694">RNA-binding</keyword>
<comment type="subcellular location">
    <subcellularLocation>
        <location evidence="1">Cytoplasm</location>
    </subcellularLocation>
</comment>
<dbReference type="GO" id="GO:0000049">
    <property type="term" value="F:tRNA binding"/>
    <property type="evidence" value="ECO:0007669"/>
    <property type="project" value="UniProtKB-UniRule"/>
</dbReference>
<evidence type="ECO:0000256" key="5">
    <source>
        <dbReference type="ARBA" id="ARBA00022917"/>
    </source>
</evidence>
<accession>A0AAW2KT30</accession>
<evidence type="ECO:0000256" key="4">
    <source>
        <dbReference type="ARBA" id="ARBA00022884"/>
    </source>
</evidence>
<dbReference type="PROSITE" id="PS50886">
    <property type="entry name" value="TRBD"/>
    <property type="match status" value="1"/>
</dbReference>
<dbReference type="CDD" id="cd02799">
    <property type="entry name" value="tRNA_bind_EMAP-II_like"/>
    <property type="match status" value="1"/>
</dbReference>
<feature type="domain" description="TRNA-binding" evidence="7">
    <location>
        <begin position="21"/>
        <end position="126"/>
    </location>
</feature>
<keyword evidence="3 6" id="KW-0820">tRNA-binding</keyword>
<dbReference type="InterPro" id="IPR002547">
    <property type="entry name" value="tRNA-bd_dom"/>
</dbReference>
<dbReference type="Gene3D" id="2.40.50.140">
    <property type="entry name" value="Nucleic acid-binding proteins"/>
    <property type="match status" value="1"/>
</dbReference>
<dbReference type="GO" id="GO:0006412">
    <property type="term" value="P:translation"/>
    <property type="evidence" value="ECO:0007669"/>
    <property type="project" value="UniProtKB-KW"/>
</dbReference>
<dbReference type="AlphaFoldDB" id="A0AAW2KT30"/>
<evidence type="ECO:0000313" key="8">
    <source>
        <dbReference type="EMBL" id="KAL0310155.1"/>
    </source>
</evidence>
<evidence type="ECO:0000256" key="1">
    <source>
        <dbReference type="ARBA" id="ARBA00004496"/>
    </source>
</evidence>
<keyword evidence="5" id="KW-0648">Protein biosynthesis</keyword>
<evidence type="ECO:0000256" key="2">
    <source>
        <dbReference type="ARBA" id="ARBA00022490"/>
    </source>
</evidence>
<proteinExistence type="predicted"/>
<evidence type="ECO:0000259" key="7">
    <source>
        <dbReference type="PROSITE" id="PS50886"/>
    </source>
</evidence>
<keyword evidence="2" id="KW-0963">Cytoplasm</keyword>
<dbReference type="FunFam" id="2.40.50.140:FF:000047">
    <property type="entry name" value="tyrosine--tRNA ligase, cytoplasmic isoform X2"/>
    <property type="match status" value="1"/>
</dbReference>
<dbReference type="GO" id="GO:0016874">
    <property type="term" value="F:ligase activity"/>
    <property type="evidence" value="ECO:0007669"/>
    <property type="project" value="UniProtKB-KW"/>
</dbReference>
<name>A0AAW2KT30_9LAMI</name>
<dbReference type="GO" id="GO:0005737">
    <property type="term" value="C:cytoplasm"/>
    <property type="evidence" value="ECO:0007669"/>
    <property type="project" value="UniProtKB-SubCell"/>
</dbReference>
<organism evidence="8">
    <name type="scientific">Sesamum calycinum</name>
    <dbReference type="NCBI Taxonomy" id="2727403"/>
    <lineage>
        <taxon>Eukaryota</taxon>
        <taxon>Viridiplantae</taxon>
        <taxon>Streptophyta</taxon>
        <taxon>Embryophyta</taxon>
        <taxon>Tracheophyta</taxon>
        <taxon>Spermatophyta</taxon>
        <taxon>Magnoliopsida</taxon>
        <taxon>eudicotyledons</taxon>
        <taxon>Gunneridae</taxon>
        <taxon>Pentapetalae</taxon>
        <taxon>asterids</taxon>
        <taxon>lamiids</taxon>
        <taxon>Lamiales</taxon>
        <taxon>Pedaliaceae</taxon>
        <taxon>Sesamum</taxon>
    </lineage>
</organism>
<comment type="caution">
    <text evidence="8">The sequence shown here is derived from an EMBL/GenBank/DDBJ whole genome shotgun (WGS) entry which is preliminary data.</text>
</comment>
<reference evidence="8" key="1">
    <citation type="submission" date="2020-06" db="EMBL/GenBank/DDBJ databases">
        <authorList>
            <person name="Li T."/>
            <person name="Hu X."/>
            <person name="Zhang T."/>
            <person name="Song X."/>
            <person name="Zhang H."/>
            <person name="Dai N."/>
            <person name="Sheng W."/>
            <person name="Hou X."/>
            <person name="Wei L."/>
        </authorList>
    </citation>
    <scope>NUCLEOTIDE SEQUENCE</scope>
    <source>
        <strain evidence="8">KEN8</strain>
        <tissue evidence="8">Leaf</tissue>
    </source>
</reference>
<dbReference type="PANTHER" id="PTHR11586">
    <property type="entry name" value="TRNA-AMINOACYLATION COFACTOR ARC1 FAMILY MEMBER"/>
    <property type="match status" value="1"/>
</dbReference>
<reference evidence="8" key="2">
    <citation type="journal article" date="2024" name="Plant">
        <title>Genomic evolution and insights into agronomic trait innovations of Sesamum species.</title>
        <authorList>
            <person name="Miao H."/>
            <person name="Wang L."/>
            <person name="Qu L."/>
            <person name="Liu H."/>
            <person name="Sun Y."/>
            <person name="Le M."/>
            <person name="Wang Q."/>
            <person name="Wei S."/>
            <person name="Zheng Y."/>
            <person name="Lin W."/>
            <person name="Duan Y."/>
            <person name="Cao H."/>
            <person name="Xiong S."/>
            <person name="Wang X."/>
            <person name="Wei L."/>
            <person name="Li C."/>
            <person name="Ma Q."/>
            <person name="Ju M."/>
            <person name="Zhao R."/>
            <person name="Li G."/>
            <person name="Mu C."/>
            <person name="Tian Q."/>
            <person name="Mei H."/>
            <person name="Zhang T."/>
            <person name="Gao T."/>
            <person name="Zhang H."/>
        </authorList>
    </citation>
    <scope>NUCLEOTIDE SEQUENCE</scope>
    <source>
        <strain evidence="8">KEN8</strain>
    </source>
</reference>
<keyword evidence="8" id="KW-0436">Ligase</keyword>
<dbReference type="SUPFAM" id="SSF50249">
    <property type="entry name" value="Nucleic acid-binding proteins"/>
    <property type="match status" value="1"/>
</dbReference>
<evidence type="ECO:0000256" key="6">
    <source>
        <dbReference type="PROSITE-ProRule" id="PRU00209"/>
    </source>
</evidence>